<dbReference type="GeneID" id="90982633"/>
<comment type="caution">
    <text evidence="11">The sequence shown here is derived from an EMBL/GenBank/DDBJ whole genome shotgun (WGS) entry which is preliminary data.</text>
</comment>
<gene>
    <name evidence="10" type="primary">mscL</name>
    <name evidence="11" type="ORF">EH55_10300</name>
</gene>
<dbReference type="InterPro" id="IPR001185">
    <property type="entry name" value="MS_channel"/>
</dbReference>
<keyword evidence="12" id="KW-1185">Reference proteome</keyword>
<comment type="similarity">
    <text evidence="2 10">Belongs to the MscL family.</text>
</comment>
<dbReference type="PRINTS" id="PR01264">
    <property type="entry name" value="MECHCHANNEL"/>
</dbReference>
<dbReference type="GO" id="GO:0008381">
    <property type="term" value="F:mechanosensitive monoatomic ion channel activity"/>
    <property type="evidence" value="ECO:0007669"/>
    <property type="project" value="UniProtKB-UniRule"/>
</dbReference>
<comment type="function">
    <text evidence="10">Channel that opens in response to stretch forces in the membrane lipid bilayer. May participate in the regulation of osmotic pressure changes within the cell.</text>
</comment>
<dbReference type="OrthoDB" id="9810350at2"/>
<sequence length="146" mass="15727">MSGLIKEFKDFAMRGNVMDMAVGVIIGGAFGKIVASLVSDILMPPIGYMLGGVDFSNLFINLGGAPAATLAEAQANNIPVIAYGSFINNIINFIIQAWAIFIVIKAINRMTPQKPEAPAKEPRLCQHCFGEVDERATRCPHCTSEL</sequence>
<dbReference type="Proteomes" id="UP000027665">
    <property type="component" value="Unassembled WGS sequence"/>
</dbReference>
<dbReference type="EMBL" id="JMKI01000005">
    <property type="protein sequence ID" value="KEJ93246.1"/>
    <property type="molecule type" value="Genomic_DNA"/>
</dbReference>
<name>A0A073IUT8_9BACT</name>
<keyword evidence="5 10" id="KW-0812">Transmembrane</keyword>
<comment type="subunit">
    <text evidence="10">Homopentamer.</text>
</comment>
<evidence type="ECO:0000256" key="8">
    <source>
        <dbReference type="ARBA" id="ARBA00023136"/>
    </source>
</evidence>
<evidence type="ECO:0000256" key="9">
    <source>
        <dbReference type="ARBA" id="ARBA00023303"/>
    </source>
</evidence>
<dbReference type="SUPFAM" id="SSF81330">
    <property type="entry name" value="Gated mechanosensitive channel"/>
    <property type="match status" value="1"/>
</dbReference>
<dbReference type="PANTHER" id="PTHR30266">
    <property type="entry name" value="MECHANOSENSITIVE CHANNEL MSCL"/>
    <property type="match status" value="1"/>
</dbReference>
<evidence type="ECO:0000256" key="2">
    <source>
        <dbReference type="ARBA" id="ARBA00007254"/>
    </source>
</evidence>
<dbReference type="PROSITE" id="PS01327">
    <property type="entry name" value="MSCL"/>
    <property type="match status" value="1"/>
</dbReference>
<dbReference type="Pfam" id="PF01741">
    <property type="entry name" value="MscL"/>
    <property type="match status" value="1"/>
</dbReference>
<accession>A0A073IUT8</accession>
<organism evidence="11 12">
    <name type="scientific">Synergistes jonesii</name>
    <dbReference type="NCBI Taxonomy" id="2754"/>
    <lineage>
        <taxon>Bacteria</taxon>
        <taxon>Thermotogati</taxon>
        <taxon>Synergistota</taxon>
        <taxon>Synergistia</taxon>
        <taxon>Synergistales</taxon>
        <taxon>Synergistaceae</taxon>
        <taxon>Synergistes</taxon>
    </lineage>
</organism>
<evidence type="ECO:0000256" key="4">
    <source>
        <dbReference type="ARBA" id="ARBA00022475"/>
    </source>
</evidence>
<keyword evidence="6 10" id="KW-1133">Transmembrane helix</keyword>
<keyword evidence="8 10" id="KW-0472">Membrane</keyword>
<evidence type="ECO:0000313" key="11">
    <source>
        <dbReference type="EMBL" id="KEJ93246.1"/>
    </source>
</evidence>
<dbReference type="InterPro" id="IPR036019">
    <property type="entry name" value="MscL_channel"/>
</dbReference>
<evidence type="ECO:0000256" key="7">
    <source>
        <dbReference type="ARBA" id="ARBA00023065"/>
    </source>
</evidence>
<dbReference type="STRING" id="2754.EH55_10300"/>
<evidence type="ECO:0000313" key="12">
    <source>
        <dbReference type="Proteomes" id="UP000027665"/>
    </source>
</evidence>
<dbReference type="NCBIfam" id="NF010557">
    <property type="entry name" value="PRK13952.1"/>
    <property type="match status" value="1"/>
</dbReference>
<proteinExistence type="inferred from homology"/>
<keyword evidence="3 10" id="KW-0813">Transport</keyword>
<evidence type="ECO:0000256" key="10">
    <source>
        <dbReference type="HAMAP-Rule" id="MF_00115"/>
    </source>
</evidence>
<dbReference type="NCBIfam" id="NF001843">
    <property type="entry name" value="PRK00567.1-4"/>
    <property type="match status" value="1"/>
</dbReference>
<keyword evidence="7 10" id="KW-0406">Ion transport</keyword>
<keyword evidence="9 10" id="KW-0407">Ion channel</keyword>
<dbReference type="RefSeq" id="WP_037974306.1">
    <property type="nucleotide sequence ID" value="NZ_JMKI01000005.1"/>
</dbReference>
<dbReference type="GO" id="GO:0005886">
    <property type="term" value="C:plasma membrane"/>
    <property type="evidence" value="ECO:0007669"/>
    <property type="project" value="UniProtKB-SubCell"/>
</dbReference>
<evidence type="ECO:0000256" key="1">
    <source>
        <dbReference type="ARBA" id="ARBA00004651"/>
    </source>
</evidence>
<dbReference type="AlphaFoldDB" id="A0A073IUT8"/>
<comment type="subcellular location">
    <subcellularLocation>
        <location evidence="1 10">Cell membrane</location>
        <topology evidence="1 10">Multi-pass membrane protein</topology>
    </subcellularLocation>
</comment>
<feature type="transmembrane region" description="Helical" evidence="10">
    <location>
        <begin position="21"/>
        <end position="43"/>
    </location>
</feature>
<dbReference type="PATRIC" id="fig|2754.20.peg.1241"/>
<dbReference type="HAMAP" id="MF_00115">
    <property type="entry name" value="MscL"/>
    <property type="match status" value="1"/>
</dbReference>
<dbReference type="PANTHER" id="PTHR30266:SF2">
    <property type="entry name" value="LARGE-CONDUCTANCE MECHANOSENSITIVE CHANNEL"/>
    <property type="match status" value="1"/>
</dbReference>
<reference evidence="11 12" key="1">
    <citation type="submission" date="2014-04" db="EMBL/GenBank/DDBJ databases">
        <title>Draft Genome Sequence of Synergistes jonesii.</title>
        <authorList>
            <person name="Coil D.A."/>
            <person name="Eisen J.A."/>
            <person name="Holland-Moritz H.E."/>
        </authorList>
    </citation>
    <scope>NUCLEOTIDE SEQUENCE [LARGE SCALE GENOMIC DNA]</scope>
    <source>
        <strain evidence="11 12">78-1</strain>
    </source>
</reference>
<dbReference type="Gene3D" id="1.10.1200.120">
    <property type="entry name" value="Large-conductance mechanosensitive channel, MscL, domain 1"/>
    <property type="match status" value="1"/>
</dbReference>
<feature type="transmembrane region" description="Helical" evidence="10">
    <location>
        <begin position="80"/>
        <end position="104"/>
    </location>
</feature>
<protein>
    <recommendedName>
        <fullName evidence="10">Large-conductance mechanosensitive channel</fullName>
    </recommendedName>
</protein>
<evidence type="ECO:0000256" key="6">
    <source>
        <dbReference type="ARBA" id="ARBA00022989"/>
    </source>
</evidence>
<evidence type="ECO:0000256" key="3">
    <source>
        <dbReference type="ARBA" id="ARBA00022448"/>
    </source>
</evidence>
<dbReference type="InterPro" id="IPR019823">
    <property type="entry name" value="Mechanosensitive_channel_CS"/>
</dbReference>
<dbReference type="eggNOG" id="COG1970">
    <property type="taxonomic scope" value="Bacteria"/>
</dbReference>
<evidence type="ECO:0000256" key="5">
    <source>
        <dbReference type="ARBA" id="ARBA00022692"/>
    </source>
</evidence>
<dbReference type="NCBIfam" id="TIGR00220">
    <property type="entry name" value="mscL"/>
    <property type="match status" value="1"/>
</dbReference>
<keyword evidence="4 10" id="KW-1003">Cell membrane</keyword>
<dbReference type="InterPro" id="IPR037673">
    <property type="entry name" value="MSC/AndL"/>
</dbReference>